<gene>
    <name evidence="4" type="primary">LOC112056180</name>
</gene>
<reference evidence="4" key="1">
    <citation type="submission" date="2025-08" db="UniProtKB">
        <authorList>
            <consortium name="RefSeq"/>
        </authorList>
    </citation>
    <scope>IDENTIFICATION</scope>
</reference>
<keyword evidence="3" id="KW-1185">Reference proteome</keyword>
<organism evidence="3 4">
    <name type="scientific">Bicyclus anynana</name>
    <name type="common">Squinting bush brown butterfly</name>
    <dbReference type="NCBI Taxonomy" id="110368"/>
    <lineage>
        <taxon>Eukaryota</taxon>
        <taxon>Metazoa</taxon>
        <taxon>Ecdysozoa</taxon>
        <taxon>Arthropoda</taxon>
        <taxon>Hexapoda</taxon>
        <taxon>Insecta</taxon>
        <taxon>Pterygota</taxon>
        <taxon>Neoptera</taxon>
        <taxon>Endopterygota</taxon>
        <taxon>Lepidoptera</taxon>
        <taxon>Glossata</taxon>
        <taxon>Ditrysia</taxon>
        <taxon>Papilionoidea</taxon>
        <taxon>Nymphalidae</taxon>
        <taxon>Satyrinae</taxon>
        <taxon>Satyrini</taxon>
        <taxon>Mycalesina</taxon>
        <taxon>Bicyclus</taxon>
    </lineage>
</organism>
<dbReference type="KEGG" id="bany:112056180"/>
<dbReference type="GeneID" id="112056180"/>
<keyword evidence="2" id="KW-0732">Signal</keyword>
<feature type="region of interest" description="Disordered" evidence="1">
    <location>
        <begin position="125"/>
        <end position="148"/>
    </location>
</feature>
<evidence type="ECO:0000256" key="1">
    <source>
        <dbReference type="SAM" id="MobiDB-lite"/>
    </source>
</evidence>
<dbReference type="RefSeq" id="XP_023952322.2">
    <property type="nucleotide sequence ID" value="XM_024096554.2"/>
</dbReference>
<proteinExistence type="predicted"/>
<evidence type="ECO:0000313" key="3">
    <source>
        <dbReference type="Proteomes" id="UP001652582"/>
    </source>
</evidence>
<dbReference type="OrthoDB" id="6926735at2759"/>
<feature type="compositionally biased region" description="Low complexity" evidence="1">
    <location>
        <begin position="138"/>
        <end position="148"/>
    </location>
</feature>
<accession>A0A6J1P2K5</accession>
<evidence type="ECO:0000256" key="2">
    <source>
        <dbReference type="SAM" id="SignalP"/>
    </source>
</evidence>
<feature type="signal peptide" evidence="2">
    <location>
        <begin position="1"/>
        <end position="22"/>
    </location>
</feature>
<evidence type="ECO:0000313" key="4">
    <source>
        <dbReference type="RefSeq" id="XP_023952322.2"/>
    </source>
</evidence>
<dbReference type="Proteomes" id="UP001652582">
    <property type="component" value="Chromosome 18"/>
</dbReference>
<dbReference type="AlphaFoldDB" id="A0A6J1P2K5"/>
<sequence length="232" mass="27026">MSFWYTLFVQLLFVAVLEITCSDRKIVLKSAVAKVPVTRTYAGLLNSLIKVNEDRVKTLKKLYRLNSMPYGKDSLRTTIENKMLSYDEMQERLIMAVKNCLKKSELGLTKYNRLRVLRTSSETDSIEQNQKAVRRNAQSSDSQQQPISQEMEKLIYLPNNTHKYIRTAEIVDSTYEEIEDKVKGQNLRDNKERKCIDACDEVLGKVCDKLNCMNKERRAFEKKCINACKDRF</sequence>
<protein>
    <submittedName>
        <fullName evidence="4">Uncharacterized protein LOC112056180</fullName>
    </submittedName>
</protein>
<feature type="chain" id="PRO_5045428398" evidence="2">
    <location>
        <begin position="23"/>
        <end position="232"/>
    </location>
</feature>
<name>A0A6J1P2K5_BICAN</name>